<dbReference type="Proteomes" id="UP000587880">
    <property type="component" value="Unassembled WGS sequence"/>
</dbReference>
<evidence type="ECO:0000313" key="7">
    <source>
        <dbReference type="EMBL" id="OOM62955.1"/>
    </source>
</evidence>
<dbReference type="EC" id="3.6.3.-" evidence="7"/>
<dbReference type="InterPro" id="IPR025302">
    <property type="entry name" value="DrrA1/2-like_C"/>
</dbReference>
<reference evidence="7 8" key="1">
    <citation type="submission" date="2016-05" db="EMBL/GenBank/DDBJ databases">
        <title>Microbial solvent formation.</title>
        <authorList>
            <person name="Poehlein A."/>
            <person name="Montoya Solano J.D."/>
            <person name="Flitsch S."/>
            <person name="Krabben P."/>
            <person name="Duerre P."/>
            <person name="Daniel R."/>
        </authorList>
    </citation>
    <scope>NUCLEOTIDE SEQUENCE [LARGE SCALE GENOMIC DNA]</scope>
    <source>
        <strain evidence="7 8">DSM 53</strain>
    </source>
</reference>
<organism evidence="7 8">
    <name type="scientific">Clostridium beijerinckii</name>
    <name type="common">Clostridium MP</name>
    <dbReference type="NCBI Taxonomy" id="1520"/>
    <lineage>
        <taxon>Bacteria</taxon>
        <taxon>Bacillati</taxon>
        <taxon>Bacillota</taxon>
        <taxon>Clostridia</taxon>
        <taxon>Eubacteriales</taxon>
        <taxon>Clostridiaceae</taxon>
        <taxon>Clostridium</taxon>
    </lineage>
</organism>
<comment type="similarity">
    <text evidence="1">Belongs to the ABC transporter superfamily.</text>
</comment>
<dbReference type="AlphaFoldDB" id="A0A1S8SCN1"/>
<dbReference type="PANTHER" id="PTHR43335">
    <property type="entry name" value="ABC TRANSPORTER, ATP-BINDING PROTEIN"/>
    <property type="match status" value="1"/>
</dbReference>
<keyword evidence="4 7" id="KW-0067">ATP-binding</keyword>
<comment type="caution">
    <text evidence="7">The sequence shown here is derived from an EMBL/GenBank/DDBJ whole genome shotgun (WGS) entry which is preliminary data.</text>
</comment>
<keyword evidence="2" id="KW-0813">Transport</keyword>
<keyword evidence="3" id="KW-0547">Nucleotide-binding</keyword>
<evidence type="ECO:0000256" key="1">
    <source>
        <dbReference type="ARBA" id="ARBA00005417"/>
    </source>
</evidence>
<proteinExistence type="inferred from homology"/>
<keyword evidence="7" id="KW-0378">Hydrolase</keyword>
<evidence type="ECO:0000313" key="8">
    <source>
        <dbReference type="Proteomes" id="UP000190973"/>
    </source>
</evidence>
<reference evidence="6 9" key="2">
    <citation type="submission" date="2020-04" db="EMBL/GenBank/DDBJ databases">
        <authorList>
            <person name="Hitch T.C.A."/>
            <person name="Wylensek D."/>
            <person name="Clavel T."/>
        </authorList>
    </citation>
    <scope>NUCLEOTIDE SEQUENCE [LARGE SCALE GENOMIC DNA]</scope>
    <source>
        <strain evidence="6 9">WB01_NA02</strain>
    </source>
</reference>
<dbReference type="InterPro" id="IPR003593">
    <property type="entry name" value="AAA+_ATPase"/>
</dbReference>
<evidence type="ECO:0000313" key="6">
    <source>
        <dbReference type="EMBL" id="NMF03475.1"/>
    </source>
</evidence>
<dbReference type="InterPro" id="IPR003439">
    <property type="entry name" value="ABC_transporter-like_ATP-bd"/>
</dbReference>
<dbReference type="RefSeq" id="WP_077838120.1">
    <property type="nucleotide sequence ID" value="NZ_CP107022.1"/>
</dbReference>
<evidence type="ECO:0000256" key="3">
    <source>
        <dbReference type="ARBA" id="ARBA00022741"/>
    </source>
</evidence>
<dbReference type="Gene3D" id="3.40.50.300">
    <property type="entry name" value="P-loop containing nucleotide triphosphate hydrolases"/>
    <property type="match status" value="1"/>
</dbReference>
<evidence type="ECO:0000256" key="2">
    <source>
        <dbReference type="ARBA" id="ARBA00022448"/>
    </source>
</evidence>
<dbReference type="PROSITE" id="PS50893">
    <property type="entry name" value="ABC_TRANSPORTER_2"/>
    <property type="match status" value="1"/>
</dbReference>
<dbReference type="SUPFAM" id="SSF52540">
    <property type="entry name" value="P-loop containing nucleoside triphosphate hydrolases"/>
    <property type="match status" value="1"/>
</dbReference>
<dbReference type="EMBL" id="LZZI01000018">
    <property type="protein sequence ID" value="OOM62955.1"/>
    <property type="molecule type" value="Genomic_DNA"/>
</dbReference>
<gene>
    <name evidence="7" type="primary">yxlF_3</name>
    <name evidence="7" type="ORF">CLBCK_14240</name>
    <name evidence="6" type="ORF">HF849_01730</name>
</gene>
<dbReference type="InterPro" id="IPR027417">
    <property type="entry name" value="P-loop_NTPase"/>
</dbReference>
<evidence type="ECO:0000313" key="9">
    <source>
        <dbReference type="Proteomes" id="UP000587880"/>
    </source>
</evidence>
<dbReference type="Pfam" id="PF00005">
    <property type="entry name" value="ABC_tran"/>
    <property type="match status" value="1"/>
</dbReference>
<dbReference type="Proteomes" id="UP000190973">
    <property type="component" value="Unassembled WGS sequence"/>
</dbReference>
<sequence length="311" mass="34807">MLVIRDLEKTYGKFKALNKLDLEIKQGEIFGFIGPNGAGKSTTMKIVSGLLSPDSGEVYVDGMDAIKNNRKLKEKIGYMPDFFGVYDNLKASEYLEFYGSIYGITGKEIRDLSMDLLELVNLQDKYNAYVDGLSRGMKQRLCLARCLIHNPQLLILDEPASGMDPRARFEMKNILKNLRDMGKTILVSSHILSELGEICTNIGVIESGKMVCQGTVEEIMSAVSGNHPIIITVTEKTQEAIKLLKEIPSVGRVKGEDNRISINFSGNDEECVNLLKNLVINDIPIVSFNREMKSLEDIFIKITDKNELKED</sequence>
<evidence type="ECO:0000259" key="5">
    <source>
        <dbReference type="PROSITE" id="PS50893"/>
    </source>
</evidence>
<dbReference type="SMART" id="SM00382">
    <property type="entry name" value="AAA"/>
    <property type="match status" value="1"/>
</dbReference>
<dbReference type="GO" id="GO:0005524">
    <property type="term" value="F:ATP binding"/>
    <property type="evidence" value="ECO:0007669"/>
    <property type="project" value="UniProtKB-KW"/>
</dbReference>
<evidence type="ECO:0000256" key="4">
    <source>
        <dbReference type="ARBA" id="ARBA00022840"/>
    </source>
</evidence>
<name>A0A1S8SCN1_CLOBE</name>
<dbReference type="GO" id="GO:0016887">
    <property type="term" value="F:ATP hydrolysis activity"/>
    <property type="evidence" value="ECO:0007669"/>
    <property type="project" value="InterPro"/>
</dbReference>
<feature type="domain" description="ABC transporter" evidence="5">
    <location>
        <begin position="2"/>
        <end position="232"/>
    </location>
</feature>
<protein>
    <submittedName>
        <fullName evidence="6 7">ABC transporter ATP-binding protein</fullName>
        <ecNumber evidence="7">3.6.3.-</ecNumber>
    </submittedName>
</protein>
<dbReference type="Pfam" id="PF13732">
    <property type="entry name" value="DrrA1-3_C"/>
    <property type="match status" value="1"/>
</dbReference>
<dbReference type="CDD" id="cd03230">
    <property type="entry name" value="ABC_DR_subfamily_A"/>
    <property type="match status" value="1"/>
</dbReference>
<dbReference type="EMBL" id="JABAGD010000002">
    <property type="protein sequence ID" value="NMF03475.1"/>
    <property type="molecule type" value="Genomic_DNA"/>
</dbReference>
<dbReference type="PANTHER" id="PTHR43335:SF3">
    <property type="entry name" value="ABC TRANSPORTER"/>
    <property type="match status" value="1"/>
</dbReference>
<accession>A0A1S8SCN1</accession>